<reference evidence="1 2" key="1">
    <citation type="submission" date="2020-02" db="EMBL/GenBank/DDBJ databases">
        <title>Out from the shadows clarifying the taxonomy of the family Cryomorphaceae and related taxa by utilizing the GTDB taxonomic framework.</title>
        <authorList>
            <person name="Bowman J.P."/>
        </authorList>
    </citation>
    <scope>NUCLEOTIDE SEQUENCE [LARGE SCALE GENOMIC DNA]</scope>
    <source>
        <strain evidence="1 2">QSSC 1-22</strain>
    </source>
</reference>
<protein>
    <recommendedName>
        <fullName evidence="3">RHS repeat-associated core domain-containing protein</fullName>
    </recommendedName>
</protein>
<evidence type="ECO:0000313" key="1">
    <source>
        <dbReference type="EMBL" id="NEN21983.1"/>
    </source>
</evidence>
<gene>
    <name evidence="1" type="ORF">G3O08_00500</name>
</gene>
<evidence type="ECO:0008006" key="3">
    <source>
        <dbReference type="Google" id="ProtNLM"/>
    </source>
</evidence>
<accession>A0A7K3WK05</accession>
<evidence type="ECO:0000313" key="2">
    <source>
        <dbReference type="Proteomes" id="UP000486602"/>
    </source>
</evidence>
<proteinExistence type="predicted"/>
<dbReference type="AlphaFoldDB" id="A0A7K3WK05"/>
<dbReference type="Proteomes" id="UP000486602">
    <property type="component" value="Unassembled WGS sequence"/>
</dbReference>
<name>A0A7K3WK05_9FLAO</name>
<dbReference type="RefSeq" id="WP_163282703.1">
    <property type="nucleotide sequence ID" value="NZ_JAAGVY010000001.1"/>
</dbReference>
<organism evidence="1 2">
    <name type="scientific">Cryomorpha ignava</name>
    <dbReference type="NCBI Taxonomy" id="101383"/>
    <lineage>
        <taxon>Bacteria</taxon>
        <taxon>Pseudomonadati</taxon>
        <taxon>Bacteroidota</taxon>
        <taxon>Flavobacteriia</taxon>
        <taxon>Flavobacteriales</taxon>
        <taxon>Cryomorphaceae</taxon>
        <taxon>Cryomorpha</taxon>
    </lineage>
</organism>
<dbReference type="Gene3D" id="2.180.10.10">
    <property type="entry name" value="RHS repeat-associated core"/>
    <property type="match status" value="1"/>
</dbReference>
<comment type="caution">
    <text evidence="1">The sequence shown here is derived from an EMBL/GenBank/DDBJ whole genome shotgun (WGS) entry which is preliminary data.</text>
</comment>
<dbReference type="EMBL" id="JAAGVY010000001">
    <property type="protein sequence ID" value="NEN21983.1"/>
    <property type="molecule type" value="Genomic_DNA"/>
</dbReference>
<keyword evidence="2" id="KW-1185">Reference proteome</keyword>
<sequence>MYIVGYTAPYLRVINNPDGNYTFSNKTVFPSTSYGLKYYMPMQKIIISPPPGDPEPNVYTRILNDKVYELADHLGNVRAVVSDEKYATLTATVPVDFEPDMVAGNNYYPGGSIMPGRSFNSSATRYGFNGMEKDDEVKGVGNHYSFGDFGYDSRLMRRWNIDPVVKHHESSYAAFANNPIWFTDSDGLDTLMVHRKFLYTKNNIETFLVTFSVIRNNVEYSMDQTMYMGSRDDRVSLPKGITIPLSYDREMSRHEGEWKNQAIHVEYTYTRNDGTQGDNIFIHPTNYPIRNIGCIACSETEPWSVDNSDEDETYIDLYFNDTGTALNKIRDMYVNANGGENGDLLSGKKFLLKTESTARTKGLNKIEPIKGKSIERSQENRNVRTN</sequence>